<dbReference type="InterPro" id="IPR052362">
    <property type="entry name" value="HTH-GbsR_regulator"/>
</dbReference>
<dbReference type="InterPro" id="IPR036390">
    <property type="entry name" value="WH_DNA-bd_sf"/>
</dbReference>
<organism evidence="5 6">
    <name type="scientific">Thermus composti</name>
    <dbReference type="NCBI Taxonomy" id="532059"/>
    <lineage>
        <taxon>Bacteria</taxon>
        <taxon>Thermotogati</taxon>
        <taxon>Deinococcota</taxon>
        <taxon>Deinococci</taxon>
        <taxon>Thermales</taxon>
        <taxon>Thermaceae</taxon>
        <taxon>Thermus</taxon>
    </lineage>
</organism>
<evidence type="ECO:0000256" key="2">
    <source>
        <dbReference type="ARBA" id="ARBA00023125"/>
    </source>
</evidence>
<proteinExistence type="predicted"/>
<dbReference type="PANTHER" id="PTHR38465:SF2">
    <property type="entry name" value="HTH-TYPE TRANSCRIPTIONAL REGULATOR MMPR5"/>
    <property type="match status" value="1"/>
</dbReference>
<gene>
    <name evidence="5" type="ORF">ACFFFP_03335</name>
</gene>
<keyword evidence="2" id="KW-0238">DNA-binding</keyword>
<keyword evidence="1" id="KW-0805">Transcription regulation</keyword>
<dbReference type="InterPro" id="IPR000835">
    <property type="entry name" value="HTH_MarR-typ"/>
</dbReference>
<accession>A0ABV6PZC7</accession>
<sequence length="144" mass="16168">MDPALARWIEEAARLFEAGGIPRMAGRALAFLLVAEPPEPTAKEIGEALGVSKGALSPALGYLVRLHLVERFRRRGERADRYAVRPGAWRKLLQEGIKVLGRYRELAERGLFLTGENPRLKEMRDFYAFLERELPALLAKLEGA</sequence>
<keyword evidence="3" id="KW-0804">Transcription</keyword>
<dbReference type="SUPFAM" id="SSF46785">
    <property type="entry name" value="Winged helix' DNA-binding domain"/>
    <property type="match status" value="1"/>
</dbReference>
<evidence type="ECO:0000259" key="4">
    <source>
        <dbReference type="Pfam" id="PF12802"/>
    </source>
</evidence>
<dbReference type="Proteomes" id="UP001589830">
    <property type="component" value="Unassembled WGS sequence"/>
</dbReference>
<dbReference type="PANTHER" id="PTHR38465">
    <property type="entry name" value="HTH-TYPE TRANSCRIPTIONAL REGULATOR MJ1563-RELATED"/>
    <property type="match status" value="1"/>
</dbReference>
<dbReference type="Pfam" id="PF12802">
    <property type="entry name" value="MarR_2"/>
    <property type="match status" value="1"/>
</dbReference>
<feature type="domain" description="HTH marR-type" evidence="4">
    <location>
        <begin position="20"/>
        <end position="74"/>
    </location>
</feature>
<protein>
    <submittedName>
        <fullName evidence="5">GbsR/MarR family transcriptional regulator</fullName>
    </submittedName>
</protein>
<evidence type="ECO:0000256" key="1">
    <source>
        <dbReference type="ARBA" id="ARBA00023015"/>
    </source>
</evidence>
<dbReference type="RefSeq" id="WP_188847898.1">
    <property type="nucleotide sequence ID" value="NZ_BMPJ01000024.1"/>
</dbReference>
<evidence type="ECO:0000313" key="6">
    <source>
        <dbReference type="Proteomes" id="UP001589830"/>
    </source>
</evidence>
<dbReference type="Gene3D" id="1.10.10.10">
    <property type="entry name" value="Winged helix-like DNA-binding domain superfamily/Winged helix DNA-binding domain"/>
    <property type="match status" value="1"/>
</dbReference>
<evidence type="ECO:0000256" key="3">
    <source>
        <dbReference type="ARBA" id="ARBA00023163"/>
    </source>
</evidence>
<name>A0ABV6PZC7_9DEIN</name>
<comment type="caution">
    <text evidence="5">The sequence shown here is derived from an EMBL/GenBank/DDBJ whole genome shotgun (WGS) entry which is preliminary data.</text>
</comment>
<reference evidence="5 6" key="1">
    <citation type="submission" date="2024-09" db="EMBL/GenBank/DDBJ databases">
        <authorList>
            <person name="Sun Q."/>
            <person name="Mori K."/>
        </authorList>
    </citation>
    <scope>NUCLEOTIDE SEQUENCE [LARGE SCALE GENOMIC DNA]</scope>
    <source>
        <strain evidence="5 6">NCAIM B.02340</strain>
    </source>
</reference>
<keyword evidence="6" id="KW-1185">Reference proteome</keyword>
<evidence type="ECO:0000313" key="5">
    <source>
        <dbReference type="EMBL" id="MFC0595210.1"/>
    </source>
</evidence>
<dbReference type="Gene3D" id="1.10.287.160">
    <property type="entry name" value="HR1 repeat"/>
    <property type="match status" value="1"/>
</dbReference>
<dbReference type="EMBL" id="JBHLTW010000011">
    <property type="protein sequence ID" value="MFC0595210.1"/>
    <property type="molecule type" value="Genomic_DNA"/>
</dbReference>
<dbReference type="InterPro" id="IPR036388">
    <property type="entry name" value="WH-like_DNA-bd_sf"/>
</dbReference>